<evidence type="ECO:0000256" key="2">
    <source>
        <dbReference type="ARBA" id="ARBA00022670"/>
    </source>
</evidence>
<feature type="non-terminal residue" evidence="6">
    <location>
        <position position="1"/>
    </location>
</feature>
<name>A0AAN5CKG7_9BILA</name>
<evidence type="ECO:0000256" key="4">
    <source>
        <dbReference type="ARBA" id="ARBA00022801"/>
    </source>
</evidence>
<dbReference type="InterPro" id="IPR008758">
    <property type="entry name" value="Peptidase_S28"/>
</dbReference>
<keyword evidence="5" id="KW-0325">Glycoprotein</keyword>
<sequence length="473" mass="54579">VSMRLWFYQTCAEFGYFQSTNRGTNVFGQTQSSNSFIEYCVQLFGIDVDQIEKNIEATNAYYGERDYYAGTNVIFSHGTQDPWSFLTKKSDPKHWSVVIVEVEGGDHCSDIGESCFYTNATCTDNMIQIQTLTLENMRRWIDPVFSVPDRGNHLNKVSVKTLSQWKLLTTSRSIVNCSCQKLRAERSSEVANHSKRRIDFKKWNKFTGKGQYELLHPPVYEKQTERLDVTVQGQGWIEQTWDHFNPNEERTFKQKWYYNYKFGSKDGPNFLMIGGEGPEDDSWVSHESLPWMTYAKEVGANLFDLEHRYYGESKLGTNDLQYLTSDQALYDVVTFIRTQQVKQNLTGPWITFGGSYPGALAAWSREWFPELILGAVSSSAPVLAKNDFYEYLEVVEEVIKRQSQKCHDRTMEAFETLHKLAQDPEGRASIQAKFTFVCCLEMKTIADLDMDNVFAGLISLFMWPVQFNAVDWS</sequence>
<evidence type="ECO:0000256" key="5">
    <source>
        <dbReference type="ARBA" id="ARBA00023180"/>
    </source>
</evidence>
<dbReference type="GO" id="GO:0008239">
    <property type="term" value="F:dipeptidyl-peptidase activity"/>
    <property type="evidence" value="ECO:0007669"/>
    <property type="project" value="TreeGrafter"/>
</dbReference>
<keyword evidence="7" id="KW-1185">Reference proteome</keyword>
<keyword evidence="4" id="KW-0378">Hydrolase</keyword>
<dbReference type="InterPro" id="IPR029058">
    <property type="entry name" value="AB_hydrolase_fold"/>
</dbReference>
<keyword evidence="3" id="KW-0732">Signal</keyword>
<dbReference type="AlphaFoldDB" id="A0AAN5CKG7"/>
<evidence type="ECO:0000256" key="3">
    <source>
        <dbReference type="ARBA" id="ARBA00022729"/>
    </source>
</evidence>
<dbReference type="Pfam" id="PF05577">
    <property type="entry name" value="Peptidase_S28"/>
    <property type="match status" value="2"/>
</dbReference>
<evidence type="ECO:0008006" key="8">
    <source>
        <dbReference type="Google" id="ProtNLM"/>
    </source>
</evidence>
<dbReference type="GO" id="GO:0070008">
    <property type="term" value="F:serine-type exopeptidase activity"/>
    <property type="evidence" value="ECO:0007669"/>
    <property type="project" value="InterPro"/>
</dbReference>
<comment type="similarity">
    <text evidence="1">Belongs to the peptidase S28 family.</text>
</comment>
<dbReference type="PANTHER" id="PTHR11010">
    <property type="entry name" value="PROTEASE S28 PRO-X CARBOXYPEPTIDASE-RELATED"/>
    <property type="match status" value="1"/>
</dbReference>
<keyword evidence="2" id="KW-0645">Protease</keyword>
<evidence type="ECO:0000256" key="1">
    <source>
        <dbReference type="ARBA" id="ARBA00011079"/>
    </source>
</evidence>
<dbReference type="PANTHER" id="PTHR11010:SF117">
    <property type="entry name" value="SERINE PROTEASE 16"/>
    <property type="match status" value="1"/>
</dbReference>
<evidence type="ECO:0000313" key="6">
    <source>
        <dbReference type="EMBL" id="GMR46039.1"/>
    </source>
</evidence>
<dbReference type="EMBL" id="BTRK01000004">
    <property type="protein sequence ID" value="GMR46039.1"/>
    <property type="molecule type" value="Genomic_DNA"/>
</dbReference>
<gene>
    <name evidence="6" type="ORF">PMAYCL1PPCAC_16235</name>
</gene>
<dbReference type="Gene3D" id="3.40.50.1820">
    <property type="entry name" value="alpha/beta hydrolase"/>
    <property type="match status" value="2"/>
</dbReference>
<comment type="caution">
    <text evidence="6">The sequence shown here is derived from an EMBL/GenBank/DDBJ whole genome shotgun (WGS) entry which is preliminary data.</text>
</comment>
<dbReference type="GO" id="GO:0006508">
    <property type="term" value="P:proteolysis"/>
    <property type="evidence" value="ECO:0007669"/>
    <property type="project" value="UniProtKB-KW"/>
</dbReference>
<dbReference type="Proteomes" id="UP001328107">
    <property type="component" value="Unassembled WGS sequence"/>
</dbReference>
<protein>
    <recommendedName>
        <fullName evidence="8">Thymus-specific serine protease</fullName>
    </recommendedName>
</protein>
<dbReference type="SUPFAM" id="SSF53474">
    <property type="entry name" value="alpha/beta-Hydrolases"/>
    <property type="match status" value="1"/>
</dbReference>
<proteinExistence type="inferred from homology"/>
<accession>A0AAN5CKG7</accession>
<organism evidence="6 7">
    <name type="scientific">Pristionchus mayeri</name>
    <dbReference type="NCBI Taxonomy" id="1317129"/>
    <lineage>
        <taxon>Eukaryota</taxon>
        <taxon>Metazoa</taxon>
        <taxon>Ecdysozoa</taxon>
        <taxon>Nematoda</taxon>
        <taxon>Chromadorea</taxon>
        <taxon>Rhabditida</taxon>
        <taxon>Rhabditina</taxon>
        <taxon>Diplogasteromorpha</taxon>
        <taxon>Diplogasteroidea</taxon>
        <taxon>Neodiplogasteridae</taxon>
        <taxon>Pristionchus</taxon>
    </lineage>
</organism>
<evidence type="ECO:0000313" key="7">
    <source>
        <dbReference type="Proteomes" id="UP001328107"/>
    </source>
</evidence>
<reference evidence="7" key="1">
    <citation type="submission" date="2022-10" db="EMBL/GenBank/DDBJ databases">
        <title>Genome assembly of Pristionchus species.</title>
        <authorList>
            <person name="Yoshida K."/>
            <person name="Sommer R.J."/>
        </authorList>
    </citation>
    <scope>NUCLEOTIDE SEQUENCE [LARGE SCALE GENOMIC DNA]</scope>
    <source>
        <strain evidence="7">RS5460</strain>
    </source>
</reference>
<feature type="non-terminal residue" evidence="6">
    <location>
        <position position="473"/>
    </location>
</feature>